<dbReference type="EMBL" id="QTSX02000727">
    <property type="protein sequence ID" value="KAJ9086257.1"/>
    <property type="molecule type" value="Genomic_DNA"/>
</dbReference>
<name>A0ACC2UH78_9FUNG</name>
<evidence type="ECO:0000313" key="2">
    <source>
        <dbReference type="Proteomes" id="UP001165960"/>
    </source>
</evidence>
<comment type="caution">
    <text evidence="1">The sequence shown here is derived from an EMBL/GenBank/DDBJ whole genome shotgun (WGS) entry which is preliminary data.</text>
</comment>
<keyword evidence="2" id="KW-1185">Reference proteome</keyword>
<accession>A0ACC2UH78</accession>
<sequence>MLPHLVLLALVSAQQTTLFQNWKLRFTSRNNVLKQLEDKNRKPSNTGLNGSDTPKLYGETNHPKCTEQDEKVLKAYENISVVNQTMDFERWECKVASRPNFSTKVNECRETKSRGTSLEWADGSFSAFSGISIAENKIEYNTALKSRSIQVSDTHGRKMYLGVSDIPKVGSVMLFNPSLNGDQPHYAIVEEVSGDRICISEWEAPYRFTLTTTKMPSPAGAKYIHRQ</sequence>
<protein>
    <submittedName>
        <fullName evidence="1">Uncharacterized protein</fullName>
    </submittedName>
</protein>
<reference evidence="1" key="1">
    <citation type="submission" date="2022-04" db="EMBL/GenBank/DDBJ databases">
        <title>Genome of the entomopathogenic fungus Entomophthora muscae.</title>
        <authorList>
            <person name="Elya C."/>
            <person name="Lovett B.R."/>
            <person name="Lee E."/>
            <person name="Macias A.M."/>
            <person name="Hajek A.E."/>
            <person name="De Bivort B.L."/>
            <person name="Kasson M.T."/>
            <person name="De Fine Licht H.H."/>
            <person name="Stajich J.E."/>
        </authorList>
    </citation>
    <scope>NUCLEOTIDE SEQUENCE</scope>
    <source>
        <strain evidence="1">Berkeley</strain>
    </source>
</reference>
<dbReference type="Proteomes" id="UP001165960">
    <property type="component" value="Unassembled WGS sequence"/>
</dbReference>
<gene>
    <name evidence="1" type="ORF">DSO57_1006141</name>
</gene>
<proteinExistence type="predicted"/>
<organism evidence="1 2">
    <name type="scientific">Entomophthora muscae</name>
    <dbReference type="NCBI Taxonomy" id="34485"/>
    <lineage>
        <taxon>Eukaryota</taxon>
        <taxon>Fungi</taxon>
        <taxon>Fungi incertae sedis</taxon>
        <taxon>Zoopagomycota</taxon>
        <taxon>Entomophthoromycotina</taxon>
        <taxon>Entomophthoromycetes</taxon>
        <taxon>Entomophthorales</taxon>
        <taxon>Entomophthoraceae</taxon>
        <taxon>Entomophthora</taxon>
    </lineage>
</organism>
<evidence type="ECO:0000313" key="1">
    <source>
        <dbReference type="EMBL" id="KAJ9086257.1"/>
    </source>
</evidence>